<sequence>MSGCTAAPSCCCASHPTVRKYGWWLLESIGDPRCYKTVLATMVGSRKELWAKGSRGGMTADGAVAATTMLRCWVAPLT</sequence>
<accession>A0A314UBF2</accession>
<protein>
    <submittedName>
        <fullName evidence="1">Uncharacterized protein</fullName>
    </submittedName>
</protein>
<evidence type="ECO:0000313" key="2">
    <source>
        <dbReference type="Proteomes" id="UP000250321"/>
    </source>
</evidence>
<dbReference type="EMBL" id="PJQY01003759">
    <property type="protein sequence ID" value="PQM34767.1"/>
    <property type="molecule type" value="Genomic_DNA"/>
</dbReference>
<keyword evidence="2" id="KW-1185">Reference proteome</keyword>
<name>A0A314UBF2_PRUYE</name>
<evidence type="ECO:0000313" key="1">
    <source>
        <dbReference type="EMBL" id="PQM34767.1"/>
    </source>
</evidence>
<gene>
    <name evidence="1" type="ORF">Pyn_36302</name>
</gene>
<proteinExistence type="predicted"/>
<comment type="caution">
    <text evidence="1">The sequence shown here is derived from an EMBL/GenBank/DDBJ whole genome shotgun (WGS) entry which is preliminary data.</text>
</comment>
<dbReference type="AlphaFoldDB" id="A0A314UBF2"/>
<organism evidence="1 2">
    <name type="scientific">Prunus yedoensis var. nudiflora</name>
    <dbReference type="NCBI Taxonomy" id="2094558"/>
    <lineage>
        <taxon>Eukaryota</taxon>
        <taxon>Viridiplantae</taxon>
        <taxon>Streptophyta</taxon>
        <taxon>Embryophyta</taxon>
        <taxon>Tracheophyta</taxon>
        <taxon>Spermatophyta</taxon>
        <taxon>Magnoliopsida</taxon>
        <taxon>eudicotyledons</taxon>
        <taxon>Gunneridae</taxon>
        <taxon>Pentapetalae</taxon>
        <taxon>rosids</taxon>
        <taxon>fabids</taxon>
        <taxon>Rosales</taxon>
        <taxon>Rosaceae</taxon>
        <taxon>Amygdaloideae</taxon>
        <taxon>Amygdaleae</taxon>
        <taxon>Prunus</taxon>
    </lineage>
</organism>
<dbReference type="Proteomes" id="UP000250321">
    <property type="component" value="Unassembled WGS sequence"/>
</dbReference>
<reference evidence="1 2" key="1">
    <citation type="submission" date="2018-02" db="EMBL/GenBank/DDBJ databases">
        <title>Draft genome of wild Prunus yedoensis var. nudiflora.</title>
        <authorList>
            <person name="Baek S."/>
            <person name="Kim J.-H."/>
            <person name="Choi K."/>
            <person name="Kim G.-B."/>
            <person name="Cho A."/>
            <person name="Jang H."/>
            <person name="Shin C.-H."/>
            <person name="Yu H.-J."/>
            <person name="Mun J.-H."/>
        </authorList>
    </citation>
    <scope>NUCLEOTIDE SEQUENCE [LARGE SCALE GENOMIC DNA]</scope>
    <source>
        <strain evidence="2">cv. Jeju island</strain>
        <tissue evidence="1">Leaf</tissue>
    </source>
</reference>